<dbReference type="SUPFAM" id="SSF51735">
    <property type="entry name" value="NAD(P)-binding Rossmann-fold domains"/>
    <property type="match status" value="1"/>
</dbReference>
<accession>A0AAN7VIK6</accession>
<dbReference type="PRINTS" id="PR00081">
    <property type="entry name" value="GDHRDH"/>
</dbReference>
<keyword evidence="5" id="KW-1185">Reference proteome</keyword>
<sequence length="263" mass="29126">MFSVSGKVAIVTGGAQGIGLAIVKELLQNDAKGIAILDIKADLGERVVEEINNEFGIGKAIFLNVDVRHRNEVECAMKKTVAHFKHLDIVVNNAGIFNDIEWEKSIEVNLTGTSNGTVLAFKHYLPSHKSGNEGVILNIASIAAVPPSFPYLPIYSATKSGVVSLTRSLGHSAHYQRNKVRIMALCPNYTTTEMAPPEQNRYMMPEFFNFQTQLNLESPPVWQQPEHVAKAAVEIMEKGKTGSVWISEYSNAPYEIEMYFTKK</sequence>
<dbReference type="PRINTS" id="PR00080">
    <property type="entry name" value="SDRFAMILY"/>
</dbReference>
<evidence type="ECO:0000256" key="1">
    <source>
        <dbReference type="ARBA" id="ARBA00006484"/>
    </source>
</evidence>
<dbReference type="PANTHER" id="PTHR44229">
    <property type="entry name" value="15-HYDROXYPROSTAGLANDIN DEHYDROGENASE [NAD(+)]"/>
    <property type="match status" value="1"/>
</dbReference>
<keyword evidence="2" id="KW-0560">Oxidoreductase</keyword>
<dbReference type="Proteomes" id="UP001329430">
    <property type="component" value="Chromosome 1"/>
</dbReference>
<dbReference type="AlphaFoldDB" id="A0AAN7VIK6"/>
<organism evidence="4 5">
    <name type="scientific">Pyrocoelia pectoralis</name>
    <dbReference type="NCBI Taxonomy" id="417401"/>
    <lineage>
        <taxon>Eukaryota</taxon>
        <taxon>Metazoa</taxon>
        <taxon>Ecdysozoa</taxon>
        <taxon>Arthropoda</taxon>
        <taxon>Hexapoda</taxon>
        <taxon>Insecta</taxon>
        <taxon>Pterygota</taxon>
        <taxon>Neoptera</taxon>
        <taxon>Endopterygota</taxon>
        <taxon>Coleoptera</taxon>
        <taxon>Polyphaga</taxon>
        <taxon>Elateriformia</taxon>
        <taxon>Elateroidea</taxon>
        <taxon>Lampyridae</taxon>
        <taxon>Lampyrinae</taxon>
        <taxon>Pyrocoelia</taxon>
    </lineage>
</organism>
<gene>
    <name evidence="4" type="ORF">RI129_000689</name>
</gene>
<reference evidence="4 5" key="1">
    <citation type="journal article" date="2024" name="Insects">
        <title>An Improved Chromosome-Level Genome Assembly of the Firefly Pyrocoelia pectoralis.</title>
        <authorList>
            <person name="Fu X."/>
            <person name="Meyer-Rochow V.B."/>
            <person name="Ballantyne L."/>
            <person name="Zhu X."/>
        </authorList>
    </citation>
    <scope>NUCLEOTIDE SEQUENCE [LARGE SCALE GENOMIC DNA]</scope>
    <source>
        <strain evidence="4">XCY_ONT2</strain>
    </source>
</reference>
<dbReference type="InterPro" id="IPR036291">
    <property type="entry name" value="NAD(P)-bd_dom_sf"/>
</dbReference>
<dbReference type="GO" id="GO:0016616">
    <property type="term" value="F:oxidoreductase activity, acting on the CH-OH group of donors, NAD or NADP as acceptor"/>
    <property type="evidence" value="ECO:0007669"/>
    <property type="project" value="TreeGrafter"/>
</dbReference>
<dbReference type="PANTHER" id="PTHR44229:SF8">
    <property type="entry name" value="ALCOHOL DEHYDROGENASE-RELATED"/>
    <property type="match status" value="1"/>
</dbReference>
<proteinExistence type="inferred from homology"/>
<dbReference type="Gene3D" id="3.40.50.720">
    <property type="entry name" value="NAD(P)-binding Rossmann-like Domain"/>
    <property type="match status" value="1"/>
</dbReference>
<evidence type="ECO:0000256" key="3">
    <source>
        <dbReference type="RuleBase" id="RU000363"/>
    </source>
</evidence>
<dbReference type="PROSITE" id="PS00061">
    <property type="entry name" value="ADH_SHORT"/>
    <property type="match status" value="1"/>
</dbReference>
<dbReference type="InterPro" id="IPR002347">
    <property type="entry name" value="SDR_fam"/>
</dbReference>
<comment type="caution">
    <text evidence="4">The sequence shown here is derived from an EMBL/GenBank/DDBJ whole genome shotgun (WGS) entry which is preliminary data.</text>
</comment>
<dbReference type="EMBL" id="JAVRBK010000001">
    <property type="protein sequence ID" value="KAK5649660.1"/>
    <property type="molecule type" value="Genomic_DNA"/>
</dbReference>
<evidence type="ECO:0000313" key="4">
    <source>
        <dbReference type="EMBL" id="KAK5649660.1"/>
    </source>
</evidence>
<dbReference type="FunFam" id="3.40.50.720:FF:000149">
    <property type="entry name" value="15-hydroxyprostaglandin dehydrogenase [NAD(+)]"/>
    <property type="match status" value="1"/>
</dbReference>
<name>A0AAN7VIK6_9COLE</name>
<protein>
    <submittedName>
        <fullName evidence="4">Uncharacterized protein</fullName>
    </submittedName>
</protein>
<evidence type="ECO:0000256" key="2">
    <source>
        <dbReference type="ARBA" id="ARBA00023002"/>
    </source>
</evidence>
<dbReference type="InterPro" id="IPR020904">
    <property type="entry name" value="Sc_DH/Rdtase_CS"/>
</dbReference>
<dbReference type="Pfam" id="PF00106">
    <property type="entry name" value="adh_short"/>
    <property type="match status" value="1"/>
</dbReference>
<comment type="similarity">
    <text evidence="1 3">Belongs to the short-chain dehydrogenases/reductases (SDR) family.</text>
</comment>
<dbReference type="GO" id="GO:0005737">
    <property type="term" value="C:cytoplasm"/>
    <property type="evidence" value="ECO:0007669"/>
    <property type="project" value="TreeGrafter"/>
</dbReference>
<evidence type="ECO:0000313" key="5">
    <source>
        <dbReference type="Proteomes" id="UP001329430"/>
    </source>
</evidence>